<dbReference type="InterPro" id="IPR036412">
    <property type="entry name" value="HAD-like_sf"/>
</dbReference>
<dbReference type="PANTHER" id="PTHR46470:SF2">
    <property type="entry name" value="GLYCERALDEHYDE 3-PHOSPHATE PHOSPHATASE"/>
    <property type="match status" value="1"/>
</dbReference>
<evidence type="ECO:0000256" key="1">
    <source>
        <dbReference type="ARBA" id="ARBA00001946"/>
    </source>
</evidence>
<dbReference type="Pfam" id="PF00702">
    <property type="entry name" value="Hydrolase"/>
    <property type="match status" value="1"/>
</dbReference>
<evidence type="ECO:0000313" key="6">
    <source>
        <dbReference type="Proteomes" id="UP001242811"/>
    </source>
</evidence>
<dbReference type="SUPFAM" id="SSF56784">
    <property type="entry name" value="HAD-like"/>
    <property type="match status" value="1"/>
</dbReference>
<dbReference type="Gene3D" id="3.40.50.1000">
    <property type="entry name" value="HAD superfamily/HAD-like"/>
    <property type="match status" value="1"/>
</dbReference>
<keyword evidence="6" id="KW-1185">Reference proteome</keyword>
<keyword evidence="4" id="KW-0460">Magnesium</keyword>
<dbReference type="SFLD" id="SFLDG01129">
    <property type="entry name" value="C1.5:_HAD__Beta-PGM__Phosphata"/>
    <property type="match status" value="1"/>
</dbReference>
<dbReference type="InterPro" id="IPR051400">
    <property type="entry name" value="HAD-like_hydrolase"/>
</dbReference>
<dbReference type="Gene3D" id="1.20.120.710">
    <property type="entry name" value="Haloacid dehalogenase hydrolase-like domain"/>
    <property type="match status" value="1"/>
</dbReference>
<comment type="caution">
    <text evidence="5">The sequence shown here is derived from an EMBL/GenBank/DDBJ whole genome shotgun (WGS) entry which is preliminary data.</text>
</comment>
<sequence>MNLQKKAVFFDVDDTMYDHLHPTRAALRTVLGLSERFPYEEAYHRIRYYSDLLSAQGGLLEGKAGSDELDDMREGRFVLALQEFGVDITREQAAHVQKVYLDRQYRIAPFEGATSLMDALSSAGYLVGLITNGLEEHQMSKIKAMALENHVAPEHIFVSGTVGYAKPDPRIFEVVNERTGTLAEHCCYIGDSWRNDVAGAVAANWRVIWFNHRNASPESDVLGAYETAASYAELKKLLLPDTLKPVHIAGSKTNPASF</sequence>
<reference evidence="5 6" key="1">
    <citation type="submission" date="2023-07" db="EMBL/GenBank/DDBJ databases">
        <title>Genomic Encyclopedia of Type Strains, Phase IV (KMG-IV): sequencing the most valuable type-strain genomes for metagenomic binning, comparative biology and taxonomic classification.</title>
        <authorList>
            <person name="Goeker M."/>
        </authorList>
    </citation>
    <scope>NUCLEOTIDE SEQUENCE [LARGE SCALE GENOMIC DNA]</scope>
    <source>
        <strain evidence="5 6">DSM 14914</strain>
    </source>
</reference>
<dbReference type="GO" id="GO:0016787">
    <property type="term" value="F:hydrolase activity"/>
    <property type="evidence" value="ECO:0007669"/>
    <property type="project" value="UniProtKB-KW"/>
</dbReference>
<comment type="cofactor">
    <cofactor evidence="1">
        <name>Mg(2+)</name>
        <dbReference type="ChEBI" id="CHEBI:18420"/>
    </cofactor>
</comment>
<dbReference type="NCBIfam" id="TIGR01549">
    <property type="entry name" value="HAD-SF-IA-v1"/>
    <property type="match status" value="1"/>
</dbReference>
<dbReference type="SFLD" id="SFLDS00003">
    <property type="entry name" value="Haloacid_Dehalogenase"/>
    <property type="match status" value="1"/>
</dbReference>
<keyword evidence="2" id="KW-0479">Metal-binding</keyword>
<dbReference type="PANTHER" id="PTHR46470">
    <property type="entry name" value="N-ACYLNEURAMINATE-9-PHOSPHATASE"/>
    <property type="match status" value="1"/>
</dbReference>
<evidence type="ECO:0000256" key="4">
    <source>
        <dbReference type="ARBA" id="ARBA00022842"/>
    </source>
</evidence>
<protein>
    <submittedName>
        <fullName evidence="5">Hydrolase of the HAD superfamily</fullName>
    </submittedName>
</protein>
<dbReference type="Proteomes" id="UP001242811">
    <property type="component" value="Unassembled WGS sequence"/>
</dbReference>
<gene>
    <name evidence="5" type="ORF">QOZ95_001111</name>
</gene>
<organism evidence="5 6">
    <name type="scientific">Paenibacillus brasilensis</name>
    <dbReference type="NCBI Taxonomy" id="128574"/>
    <lineage>
        <taxon>Bacteria</taxon>
        <taxon>Bacillati</taxon>
        <taxon>Bacillota</taxon>
        <taxon>Bacilli</taxon>
        <taxon>Bacillales</taxon>
        <taxon>Paenibacillaceae</taxon>
        <taxon>Paenibacillus</taxon>
    </lineage>
</organism>
<name>A0ABU0KU45_9BACL</name>
<accession>A0ABU0KU45</accession>
<dbReference type="RefSeq" id="WP_152380972.1">
    <property type="nucleotide sequence ID" value="NZ_CP045298.1"/>
</dbReference>
<evidence type="ECO:0000256" key="2">
    <source>
        <dbReference type="ARBA" id="ARBA00022723"/>
    </source>
</evidence>
<dbReference type="EMBL" id="JAUSWA010000004">
    <property type="protein sequence ID" value="MDQ0492961.1"/>
    <property type="molecule type" value="Genomic_DNA"/>
</dbReference>
<dbReference type="PRINTS" id="PR00413">
    <property type="entry name" value="HADHALOGNASE"/>
</dbReference>
<evidence type="ECO:0000256" key="3">
    <source>
        <dbReference type="ARBA" id="ARBA00022801"/>
    </source>
</evidence>
<proteinExistence type="predicted"/>
<evidence type="ECO:0000313" key="5">
    <source>
        <dbReference type="EMBL" id="MDQ0492961.1"/>
    </source>
</evidence>
<dbReference type="InterPro" id="IPR006439">
    <property type="entry name" value="HAD-SF_hydro_IA"/>
</dbReference>
<dbReference type="InterPro" id="IPR023214">
    <property type="entry name" value="HAD_sf"/>
</dbReference>
<keyword evidence="3 5" id="KW-0378">Hydrolase</keyword>